<accession>A0A382FCW8</accession>
<evidence type="ECO:0000256" key="2">
    <source>
        <dbReference type="ARBA" id="ARBA00022723"/>
    </source>
</evidence>
<keyword evidence="3" id="KW-0408">Iron</keyword>
<reference evidence="6" key="1">
    <citation type="submission" date="2018-05" db="EMBL/GenBank/DDBJ databases">
        <authorList>
            <person name="Lanie J.A."/>
            <person name="Ng W.-L."/>
            <person name="Kazmierczak K.M."/>
            <person name="Andrzejewski T.M."/>
            <person name="Davidsen T.M."/>
            <person name="Wayne K.J."/>
            <person name="Tettelin H."/>
            <person name="Glass J.I."/>
            <person name="Rusch D."/>
            <person name="Podicherti R."/>
            <person name="Tsui H.-C.T."/>
            <person name="Winkler M.E."/>
        </authorList>
    </citation>
    <scope>NUCLEOTIDE SEQUENCE</scope>
</reference>
<keyword evidence="4" id="KW-0411">Iron-sulfur</keyword>
<dbReference type="Gene3D" id="3.10.20.30">
    <property type="match status" value="1"/>
</dbReference>
<dbReference type="SUPFAM" id="SSF47741">
    <property type="entry name" value="CO dehydrogenase ISP C-domain like"/>
    <property type="match status" value="1"/>
</dbReference>
<gene>
    <name evidence="6" type="ORF">METZ01_LOCUS212998</name>
</gene>
<feature type="domain" description="[2Fe-2S]-binding" evidence="5">
    <location>
        <begin position="56"/>
        <end position="128"/>
    </location>
</feature>
<dbReference type="InterPro" id="IPR002888">
    <property type="entry name" value="2Fe-2S-bd"/>
</dbReference>
<keyword evidence="1" id="KW-0001">2Fe-2S</keyword>
<name>A0A382FCW8_9ZZZZ</name>
<sequence length="140" mass="14947">PNETLAMTLRYKLNLTGTKLGCDRAECGACTLLIDGVNQYGCSILTHSVRGREVTTVEGLEDPDTGELSIVQQAVMDEGGFQCAFCAPGFIMSMTALIEQNPNPTRAEAAHALSGNLCRCADYDKILNCAMRAGELAQNA</sequence>
<dbReference type="AlphaFoldDB" id="A0A382FCW8"/>
<dbReference type="InterPro" id="IPR051452">
    <property type="entry name" value="Diverse_Oxidoreductases"/>
</dbReference>
<organism evidence="6">
    <name type="scientific">marine metagenome</name>
    <dbReference type="NCBI Taxonomy" id="408172"/>
    <lineage>
        <taxon>unclassified sequences</taxon>
        <taxon>metagenomes</taxon>
        <taxon>ecological metagenomes</taxon>
    </lineage>
</organism>
<dbReference type="GO" id="GO:0051537">
    <property type="term" value="F:2 iron, 2 sulfur cluster binding"/>
    <property type="evidence" value="ECO:0007669"/>
    <property type="project" value="UniProtKB-KW"/>
</dbReference>
<dbReference type="GO" id="GO:0046872">
    <property type="term" value="F:metal ion binding"/>
    <property type="evidence" value="ECO:0007669"/>
    <property type="project" value="UniProtKB-KW"/>
</dbReference>
<dbReference type="GO" id="GO:0016491">
    <property type="term" value="F:oxidoreductase activity"/>
    <property type="evidence" value="ECO:0007669"/>
    <property type="project" value="InterPro"/>
</dbReference>
<feature type="non-terminal residue" evidence="6">
    <location>
        <position position="1"/>
    </location>
</feature>
<evidence type="ECO:0000313" key="6">
    <source>
        <dbReference type="EMBL" id="SVB60144.1"/>
    </source>
</evidence>
<dbReference type="PANTHER" id="PTHR44379">
    <property type="entry name" value="OXIDOREDUCTASE WITH IRON-SULFUR SUBUNIT"/>
    <property type="match status" value="1"/>
</dbReference>
<dbReference type="Gene3D" id="1.10.150.120">
    <property type="entry name" value="[2Fe-2S]-binding domain"/>
    <property type="match status" value="1"/>
</dbReference>
<evidence type="ECO:0000256" key="1">
    <source>
        <dbReference type="ARBA" id="ARBA00022714"/>
    </source>
</evidence>
<keyword evidence="2" id="KW-0479">Metal-binding</keyword>
<dbReference type="PROSITE" id="PS00197">
    <property type="entry name" value="2FE2S_FER_1"/>
    <property type="match status" value="1"/>
</dbReference>
<dbReference type="InterPro" id="IPR012675">
    <property type="entry name" value="Beta-grasp_dom_sf"/>
</dbReference>
<evidence type="ECO:0000259" key="5">
    <source>
        <dbReference type="Pfam" id="PF01799"/>
    </source>
</evidence>
<dbReference type="InterPro" id="IPR006058">
    <property type="entry name" value="2Fe2S_fd_BS"/>
</dbReference>
<protein>
    <recommendedName>
        <fullName evidence="5">[2Fe-2S]-binding domain-containing protein</fullName>
    </recommendedName>
</protein>
<dbReference type="PANTHER" id="PTHR44379:SF8">
    <property type="entry name" value="XANTHINE DEHYDROGENASE IRON-SULFUR-BINDING SUBUNIT XDHC-RELATED"/>
    <property type="match status" value="1"/>
</dbReference>
<evidence type="ECO:0000256" key="3">
    <source>
        <dbReference type="ARBA" id="ARBA00023004"/>
    </source>
</evidence>
<dbReference type="InterPro" id="IPR036010">
    <property type="entry name" value="2Fe-2S_ferredoxin-like_sf"/>
</dbReference>
<dbReference type="EMBL" id="UINC01048968">
    <property type="protein sequence ID" value="SVB60144.1"/>
    <property type="molecule type" value="Genomic_DNA"/>
</dbReference>
<dbReference type="InterPro" id="IPR036884">
    <property type="entry name" value="2Fe-2S-bd_dom_sf"/>
</dbReference>
<proteinExistence type="predicted"/>
<dbReference type="SUPFAM" id="SSF54292">
    <property type="entry name" value="2Fe-2S ferredoxin-like"/>
    <property type="match status" value="1"/>
</dbReference>
<evidence type="ECO:0000256" key="4">
    <source>
        <dbReference type="ARBA" id="ARBA00023014"/>
    </source>
</evidence>
<dbReference type="Pfam" id="PF01799">
    <property type="entry name" value="Fer2_2"/>
    <property type="match status" value="1"/>
</dbReference>